<feature type="site" description="Electron transfer via tryptophanyl radical" evidence="6">
    <location>
        <position position="357"/>
    </location>
</feature>
<evidence type="ECO:0000256" key="2">
    <source>
        <dbReference type="ARBA" id="ARBA00022630"/>
    </source>
</evidence>
<keyword evidence="2 5" id="KW-0285">Flavoprotein</keyword>
<dbReference type="Gene3D" id="1.25.40.80">
    <property type="match status" value="1"/>
</dbReference>
<comment type="caution">
    <text evidence="10">The sequence shown here is derived from an EMBL/GenBank/DDBJ whole genome shotgun (WGS) entry which is preliminary data.</text>
</comment>
<dbReference type="Pfam" id="PF00875">
    <property type="entry name" value="DNA_photolyase"/>
    <property type="match status" value="1"/>
</dbReference>
<evidence type="ECO:0000313" key="10">
    <source>
        <dbReference type="EMBL" id="ORX77140.1"/>
    </source>
</evidence>
<keyword evidence="4 7" id="KW-0157">Chromophore</keyword>
<evidence type="ECO:0000256" key="3">
    <source>
        <dbReference type="ARBA" id="ARBA00022827"/>
    </source>
</evidence>
<dbReference type="InterPro" id="IPR002081">
    <property type="entry name" value="Cryptochrome/DNA_photolyase_1"/>
</dbReference>
<feature type="binding site" evidence="5">
    <location>
        <begin position="423"/>
        <end position="425"/>
    </location>
    <ligand>
        <name>FAD</name>
        <dbReference type="ChEBI" id="CHEBI:57692"/>
    </ligand>
</feature>
<dbReference type="PRINTS" id="PR00147">
    <property type="entry name" value="DNAPHOTLYASE"/>
</dbReference>
<dbReference type="Gene3D" id="1.10.579.10">
    <property type="entry name" value="DNA Cyclobutane Dipyrimidine Photolyase, subunit A, domain 3"/>
    <property type="match status" value="1"/>
</dbReference>
<dbReference type="PANTHER" id="PTHR11455:SF22">
    <property type="entry name" value="CRYPTOCHROME DASH"/>
    <property type="match status" value="1"/>
</dbReference>
<comment type="function">
    <text evidence="7">May have a photoreceptor function.</text>
</comment>
<gene>
    <name evidence="10" type="ORF">K493DRAFT_342960</name>
</gene>
<dbReference type="PROSITE" id="PS51645">
    <property type="entry name" value="PHR_CRY_ALPHA_BETA"/>
    <property type="match status" value="1"/>
</dbReference>
<evidence type="ECO:0000256" key="7">
    <source>
        <dbReference type="RuleBase" id="RU367151"/>
    </source>
</evidence>
<comment type="cofactor">
    <cofactor evidence="5 7">
        <name>FAD</name>
        <dbReference type="ChEBI" id="CHEBI:57692"/>
    </cofactor>
    <text evidence="5 7">Binds 1 FAD per subunit.</text>
</comment>
<dbReference type="Proteomes" id="UP000193498">
    <property type="component" value="Unassembled WGS sequence"/>
</dbReference>
<dbReference type="InterPro" id="IPR036155">
    <property type="entry name" value="Crypto/Photolyase_N_sf"/>
</dbReference>
<dbReference type="GO" id="GO:0000719">
    <property type="term" value="P:photoreactive repair"/>
    <property type="evidence" value="ECO:0007669"/>
    <property type="project" value="TreeGrafter"/>
</dbReference>
<feature type="site" description="Electron transfer via tryptophanyl radical" evidence="6">
    <location>
        <position position="433"/>
    </location>
</feature>
<evidence type="ECO:0000313" key="11">
    <source>
        <dbReference type="Proteomes" id="UP000193498"/>
    </source>
</evidence>
<dbReference type="GO" id="GO:0003904">
    <property type="term" value="F:deoxyribodipyrimidine photo-lyase activity"/>
    <property type="evidence" value="ECO:0007669"/>
    <property type="project" value="TreeGrafter"/>
</dbReference>
<evidence type="ECO:0000259" key="9">
    <source>
        <dbReference type="PROSITE" id="PS51645"/>
    </source>
</evidence>
<dbReference type="PANTHER" id="PTHR11455">
    <property type="entry name" value="CRYPTOCHROME"/>
    <property type="match status" value="1"/>
</dbReference>
<feature type="binding site" evidence="5">
    <location>
        <begin position="282"/>
        <end position="286"/>
    </location>
    <ligand>
        <name>FAD</name>
        <dbReference type="ChEBI" id="CHEBI:57692"/>
    </ligand>
</feature>
<evidence type="ECO:0000256" key="5">
    <source>
        <dbReference type="PIRSR" id="PIRSR602081-1"/>
    </source>
</evidence>
<dbReference type="InterPro" id="IPR014729">
    <property type="entry name" value="Rossmann-like_a/b/a_fold"/>
</dbReference>
<accession>A0A1Y1WUB6</accession>
<dbReference type="InParanoid" id="A0A1Y1WUB6"/>
<feature type="region of interest" description="Disordered" evidence="8">
    <location>
        <begin position="518"/>
        <end position="560"/>
    </location>
</feature>
<feature type="binding site" evidence="5">
    <location>
        <position position="269"/>
    </location>
    <ligand>
        <name>FAD</name>
        <dbReference type="ChEBI" id="CHEBI:57692"/>
    </ligand>
</feature>
<organism evidence="10 11">
    <name type="scientific">Basidiobolus meristosporus CBS 931.73</name>
    <dbReference type="NCBI Taxonomy" id="1314790"/>
    <lineage>
        <taxon>Eukaryota</taxon>
        <taxon>Fungi</taxon>
        <taxon>Fungi incertae sedis</taxon>
        <taxon>Zoopagomycota</taxon>
        <taxon>Entomophthoromycotina</taxon>
        <taxon>Basidiobolomycetes</taxon>
        <taxon>Basidiobolales</taxon>
        <taxon>Basidiobolaceae</taxon>
        <taxon>Basidiobolus</taxon>
    </lineage>
</organism>
<feature type="binding site" evidence="5">
    <location>
        <begin position="322"/>
        <end position="329"/>
    </location>
    <ligand>
        <name>FAD</name>
        <dbReference type="ChEBI" id="CHEBI:57692"/>
    </ligand>
</feature>
<dbReference type="AlphaFoldDB" id="A0A1Y1WUB6"/>
<feature type="compositionally biased region" description="Basic residues" evidence="8">
    <location>
        <begin position="542"/>
        <end position="560"/>
    </location>
</feature>
<dbReference type="EMBL" id="MCFE01000897">
    <property type="protein sequence ID" value="ORX77140.1"/>
    <property type="molecule type" value="Genomic_DNA"/>
</dbReference>
<dbReference type="GO" id="GO:0003684">
    <property type="term" value="F:damaged DNA binding"/>
    <property type="evidence" value="ECO:0007669"/>
    <property type="project" value="TreeGrafter"/>
</dbReference>
<dbReference type="SUPFAM" id="SSF48173">
    <property type="entry name" value="Cryptochrome/photolyase FAD-binding domain"/>
    <property type="match status" value="1"/>
</dbReference>
<dbReference type="InterPro" id="IPR036134">
    <property type="entry name" value="Crypto/Photolyase_FAD-like_sf"/>
</dbReference>
<dbReference type="STRING" id="1314790.A0A1Y1WUB6"/>
<feature type="compositionally biased region" description="Basic and acidic residues" evidence="8">
    <location>
        <begin position="518"/>
        <end position="529"/>
    </location>
</feature>
<comment type="similarity">
    <text evidence="1 7">Belongs to the DNA photolyase class-1 family.</text>
</comment>
<dbReference type="SUPFAM" id="SSF52425">
    <property type="entry name" value="Cryptochrome/photolyase, N-terminal domain"/>
    <property type="match status" value="1"/>
</dbReference>
<proteinExistence type="inferred from homology"/>
<evidence type="ECO:0000256" key="1">
    <source>
        <dbReference type="ARBA" id="ARBA00005862"/>
    </source>
</evidence>
<feature type="site" description="Electron transfer via tryptophanyl radical" evidence="6">
    <location>
        <position position="410"/>
    </location>
</feature>
<dbReference type="InterPro" id="IPR005101">
    <property type="entry name" value="Cryptochr/Photolyase_FAD-bd"/>
</dbReference>
<evidence type="ECO:0000256" key="6">
    <source>
        <dbReference type="PIRSR" id="PIRSR602081-2"/>
    </source>
</evidence>
<comment type="cofactor">
    <cofactor evidence="7">
        <name>(6R)-5,10-methylene-5,6,7,8-tetrahydrofolate</name>
        <dbReference type="ChEBI" id="CHEBI:15636"/>
    </cofactor>
    <text evidence="7">Binds 1 5,10-methenyltetrahydrofolate (MTHF) per subunit.</text>
</comment>
<dbReference type="Gene3D" id="3.40.50.620">
    <property type="entry name" value="HUPs"/>
    <property type="match status" value="1"/>
</dbReference>
<dbReference type="InterPro" id="IPR006050">
    <property type="entry name" value="DNA_photolyase_N"/>
</dbReference>
<dbReference type="GO" id="GO:0071949">
    <property type="term" value="F:FAD binding"/>
    <property type="evidence" value="ECO:0007669"/>
    <property type="project" value="TreeGrafter"/>
</dbReference>
<dbReference type="InterPro" id="IPR014133">
    <property type="entry name" value="Cry_DASH"/>
</dbReference>
<dbReference type="OrthoDB" id="435881at2759"/>
<protein>
    <recommendedName>
        <fullName evidence="7">Cryptochrome DASH</fullName>
    </recommendedName>
</protein>
<name>A0A1Y1WUB6_9FUNG</name>
<feature type="domain" description="Photolyase/cryptochrome alpha/beta" evidence="9">
    <location>
        <begin position="15"/>
        <end position="165"/>
    </location>
</feature>
<keyword evidence="11" id="KW-1185">Reference proteome</keyword>
<reference evidence="10 11" key="1">
    <citation type="submission" date="2016-07" db="EMBL/GenBank/DDBJ databases">
        <title>Pervasive Adenine N6-methylation of Active Genes in Fungi.</title>
        <authorList>
            <consortium name="DOE Joint Genome Institute"/>
            <person name="Mondo S.J."/>
            <person name="Dannebaum R.O."/>
            <person name="Kuo R.C."/>
            <person name="Labutti K."/>
            <person name="Haridas S."/>
            <person name="Kuo A."/>
            <person name="Salamov A."/>
            <person name="Ahrendt S.R."/>
            <person name="Lipzen A."/>
            <person name="Sullivan W."/>
            <person name="Andreopoulos W.B."/>
            <person name="Clum A."/>
            <person name="Lindquist E."/>
            <person name="Daum C."/>
            <person name="Ramamoorthy G.K."/>
            <person name="Gryganskyi A."/>
            <person name="Culley D."/>
            <person name="Magnuson J.K."/>
            <person name="James T.Y."/>
            <person name="O'Malley M.A."/>
            <person name="Stajich J.E."/>
            <person name="Spatafora J.W."/>
            <person name="Visel A."/>
            <person name="Grigoriev I.V."/>
        </authorList>
    </citation>
    <scope>NUCLEOTIDE SEQUENCE [LARGE SCALE GENOMIC DNA]</scope>
    <source>
        <strain evidence="10 11">CBS 931.73</strain>
    </source>
</reference>
<dbReference type="Pfam" id="PF03441">
    <property type="entry name" value="FAD_binding_7"/>
    <property type="match status" value="1"/>
</dbReference>
<evidence type="ECO:0000256" key="4">
    <source>
        <dbReference type="ARBA" id="ARBA00022991"/>
    </source>
</evidence>
<keyword evidence="3 5" id="KW-0274">FAD</keyword>
<evidence type="ECO:0000256" key="8">
    <source>
        <dbReference type="SAM" id="MobiDB-lite"/>
    </source>
</evidence>
<sequence>MVNSIMLHSTPTRRSVIICLFRHDLRIRDNPILHYANSHPTATHMLPVYCFDPRQVNLTRARGKDYAEPKSRLFNLPRSSKLRTRFLVESVLNLKTNLKKLGSELLIALEPPEEFLPRVADELLPEYDVEAVYLQEEVTDEEIRVQQKLIHRMNAPVESFHGATLVHPEDLPFPMEDLPDVYTKFRKAVESMDTPFRPVLPTPKKLKPLPGNDLLDQMLTVDADHLLPSMGVVDTAPDLRTVFPFGGGEDQAIERLTDWVWNTKSISTYKETRNGLLGTDYSSKLSPWLALGCLSPREILKQVEAYEDSNEANISTYWIRFELLWRDYFWFVGGKYGNGIFHRDGVLANRSDDQPSWKVDPNLMKAWIHGETGIPWVDANMRELRNTGYMSNRGRQNVASFLAKDLRVDWRFGGEWFETHLLDYDPCSNYGNWQYGWFSVAGVGNDPRENRHFNMIKQAKDYDPEGKYVAMWCPELRDVPVKHIHTPWKMPHDVQQKANCVIGRDYPEPIVLQEVWEKHVARPPKDTKKSSGNPNERVSKKDSRRRQRRKAKASKPHSHR</sequence>
<dbReference type="NCBIfam" id="TIGR02765">
    <property type="entry name" value="crypto_DASH"/>
    <property type="match status" value="1"/>
</dbReference>